<reference evidence="3 4" key="1">
    <citation type="submission" date="2020-07" db="EMBL/GenBank/DDBJ databases">
        <title>Novel species isolated from subtropical streams in China.</title>
        <authorList>
            <person name="Lu H."/>
        </authorList>
    </citation>
    <scope>NUCLEOTIDE SEQUENCE [LARGE SCALE GENOMIC DNA]</scope>
    <source>
        <strain evidence="3 4">LX20W</strain>
    </source>
</reference>
<comment type="caution">
    <text evidence="3">The sequence shown here is derived from an EMBL/GenBank/DDBJ whole genome shotgun (WGS) entry which is preliminary data.</text>
</comment>
<dbReference type="Proteomes" id="UP000534388">
    <property type="component" value="Unassembled WGS sequence"/>
</dbReference>
<proteinExistence type="predicted"/>
<evidence type="ECO:0000313" key="4">
    <source>
        <dbReference type="Proteomes" id="UP000534388"/>
    </source>
</evidence>
<protein>
    <submittedName>
        <fullName evidence="3">Pilus assembly protein</fullName>
    </submittedName>
</protein>
<dbReference type="RefSeq" id="WP_182164333.1">
    <property type="nucleotide sequence ID" value="NZ_JACEZT010000010.1"/>
</dbReference>
<organism evidence="3 4">
    <name type="scientific">Rugamonas brunnea</name>
    <dbReference type="NCBI Taxonomy" id="2758569"/>
    <lineage>
        <taxon>Bacteria</taxon>
        <taxon>Pseudomonadati</taxon>
        <taxon>Pseudomonadota</taxon>
        <taxon>Betaproteobacteria</taxon>
        <taxon>Burkholderiales</taxon>
        <taxon>Oxalobacteraceae</taxon>
        <taxon>Telluria group</taxon>
        <taxon>Rugamonas</taxon>
    </lineage>
</organism>
<evidence type="ECO:0000259" key="2">
    <source>
        <dbReference type="Pfam" id="PF07811"/>
    </source>
</evidence>
<dbReference type="Pfam" id="PF07811">
    <property type="entry name" value="TadE"/>
    <property type="match status" value="1"/>
</dbReference>
<keyword evidence="4" id="KW-1185">Reference proteome</keyword>
<accession>A0A7W2EU08</accession>
<keyword evidence="1" id="KW-0472">Membrane</keyword>
<dbReference type="InterPro" id="IPR012495">
    <property type="entry name" value="TadE-like_dom"/>
</dbReference>
<feature type="domain" description="TadE-like" evidence="2">
    <location>
        <begin position="14"/>
        <end position="56"/>
    </location>
</feature>
<keyword evidence="1" id="KW-1133">Transmembrane helix</keyword>
<feature type="transmembrane region" description="Helical" evidence="1">
    <location>
        <begin position="20"/>
        <end position="42"/>
    </location>
</feature>
<evidence type="ECO:0000313" key="3">
    <source>
        <dbReference type="EMBL" id="MBA5638613.1"/>
    </source>
</evidence>
<sequence>MNHRTNAKPHIERGVAAVEFAIILPIFLLMLALPLYFGRILWHYTAAQKAAYDAARYIASVPRSEMKDPNKIGKVVALAKTIVATETAELNSGSVPVGISVICDGLECLGLNVPTTVTVGVQVTVDDIFFPAITSGMAGLNSSNLLNANISYAYVGI</sequence>
<evidence type="ECO:0000256" key="1">
    <source>
        <dbReference type="SAM" id="Phobius"/>
    </source>
</evidence>
<keyword evidence="1" id="KW-0812">Transmembrane</keyword>
<gene>
    <name evidence="3" type="ORF">H3H37_16250</name>
</gene>
<dbReference type="EMBL" id="JACEZT010000010">
    <property type="protein sequence ID" value="MBA5638613.1"/>
    <property type="molecule type" value="Genomic_DNA"/>
</dbReference>
<name>A0A7W2EU08_9BURK</name>
<dbReference type="AlphaFoldDB" id="A0A7W2EU08"/>